<proteinExistence type="predicted"/>
<evidence type="ECO:0000256" key="4">
    <source>
        <dbReference type="SAM" id="MobiDB-lite"/>
    </source>
</evidence>
<keyword evidence="2 3" id="KW-0539">Nucleus</keyword>
<keyword evidence="7" id="KW-1185">Reference proteome</keyword>
<feature type="region of interest" description="Disordered" evidence="4">
    <location>
        <begin position="39"/>
        <end position="92"/>
    </location>
</feature>
<dbReference type="GO" id="GO:0005634">
    <property type="term" value="C:nucleus"/>
    <property type="evidence" value="ECO:0007669"/>
    <property type="project" value="UniProtKB-UniRule"/>
</dbReference>
<evidence type="ECO:0000259" key="5">
    <source>
        <dbReference type="PROSITE" id="PS50118"/>
    </source>
</evidence>
<evidence type="ECO:0000313" key="6">
    <source>
        <dbReference type="EMBL" id="OJA15755.1"/>
    </source>
</evidence>
<dbReference type="Gene3D" id="1.10.30.10">
    <property type="entry name" value="High mobility group box domain"/>
    <property type="match status" value="1"/>
</dbReference>
<evidence type="ECO:0000256" key="2">
    <source>
        <dbReference type="ARBA" id="ARBA00023242"/>
    </source>
</evidence>
<keyword evidence="1 3" id="KW-0238">DNA-binding</keyword>
<dbReference type="Pfam" id="PF00505">
    <property type="entry name" value="HMG_box"/>
    <property type="match status" value="1"/>
</dbReference>
<dbReference type="InterPro" id="IPR009071">
    <property type="entry name" value="HMG_box_dom"/>
</dbReference>
<organism evidence="6 7">
    <name type="scientific">Rhizopogon vesiculosus</name>
    <dbReference type="NCBI Taxonomy" id="180088"/>
    <lineage>
        <taxon>Eukaryota</taxon>
        <taxon>Fungi</taxon>
        <taxon>Dikarya</taxon>
        <taxon>Basidiomycota</taxon>
        <taxon>Agaricomycotina</taxon>
        <taxon>Agaricomycetes</taxon>
        <taxon>Agaricomycetidae</taxon>
        <taxon>Boletales</taxon>
        <taxon>Suillineae</taxon>
        <taxon>Rhizopogonaceae</taxon>
        <taxon>Rhizopogon</taxon>
    </lineage>
</organism>
<feature type="domain" description="HMG box" evidence="5">
    <location>
        <begin position="94"/>
        <end position="163"/>
    </location>
</feature>
<dbReference type="SMART" id="SM00398">
    <property type="entry name" value="HMG"/>
    <property type="match status" value="1"/>
</dbReference>
<dbReference type="EMBL" id="LVVM01002901">
    <property type="protein sequence ID" value="OJA15755.1"/>
    <property type="molecule type" value="Genomic_DNA"/>
</dbReference>
<dbReference type="InterPro" id="IPR036910">
    <property type="entry name" value="HMG_box_dom_sf"/>
</dbReference>
<gene>
    <name evidence="6" type="ORF">AZE42_05342</name>
</gene>
<dbReference type="GO" id="GO:0000978">
    <property type="term" value="F:RNA polymerase II cis-regulatory region sequence-specific DNA binding"/>
    <property type="evidence" value="ECO:0007669"/>
    <property type="project" value="TreeGrafter"/>
</dbReference>
<dbReference type="PROSITE" id="PS50118">
    <property type="entry name" value="HMG_BOX_2"/>
    <property type="match status" value="1"/>
</dbReference>
<dbReference type="Proteomes" id="UP000183567">
    <property type="component" value="Unassembled WGS sequence"/>
</dbReference>
<evidence type="ECO:0000313" key="7">
    <source>
        <dbReference type="Proteomes" id="UP000183567"/>
    </source>
</evidence>
<reference evidence="6 7" key="1">
    <citation type="submission" date="2016-03" db="EMBL/GenBank/DDBJ databases">
        <title>Comparative genomics of the ectomycorrhizal sister species Rhizopogon vinicolor and Rhizopogon vesiculosus (Basidiomycota: Boletales) reveals a divergence of the mating type B locus.</title>
        <authorList>
            <person name="Mujic A.B."/>
            <person name="Kuo A."/>
            <person name="Tritt A."/>
            <person name="Lipzen A."/>
            <person name="Chen C."/>
            <person name="Johnson J."/>
            <person name="Sharma A."/>
            <person name="Barry K."/>
            <person name="Grigoriev I.V."/>
            <person name="Spatafora J.W."/>
        </authorList>
    </citation>
    <scope>NUCLEOTIDE SEQUENCE [LARGE SCALE GENOMIC DNA]</scope>
    <source>
        <strain evidence="6 7">AM-OR11-056</strain>
    </source>
</reference>
<dbReference type="OrthoDB" id="6247875at2759"/>
<dbReference type="STRING" id="180088.A0A1J8Q723"/>
<feature type="compositionally biased region" description="Basic residues" evidence="4">
    <location>
        <begin position="79"/>
        <end position="90"/>
    </location>
</feature>
<sequence length="472" mass="51998">MPAIRLSHRRRSSLAIAAIKPGIYGINTTPSPRSVTFAPNVTPVTFTESDESVSSPTPEPSSPTTQLFPPSELPPQTATRRRVPPGKRRSLGYIPRPPNAFMLFRADFVRQKHVPGSIETNHGSLSKIIGNCWRALPLEEKRVWEIKAKHAKAEHKARYPEYRFRPVHNKNKEKKKEKAVPTAEDERRCEEVAQLLLDGMKGEELAAAIRKLDESKVHAPVYPPRRPSSVPLPESRFNAAGIAIPSLPFFGGSRPESPVGNISRSARYILGQRRASSAQPTVPRSWGMATPSSLQRDDSPLPEVDTSLFEPSFMNSNFSCQATDFAFNFNEMFSSFPPHASPQDMGVAPLDPLQALSVDISAITFDPNDTATWLPTEYNNSQSSSPYTGSPAPSDMSLPVVAPQPQHAGVPWQWEDASPHSKDLDRVLGLDGQQMAEPHLGNYSTGIEGFFPPYGAVDTHGAPIMGFEYNPY</sequence>
<feature type="region of interest" description="Disordered" evidence="4">
    <location>
        <begin position="374"/>
        <end position="396"/>
    </location>
</feature>
<comment type="caution">
    <text evidence="6">The sequence shown here is derived from an EMBL/GenBank/DDBJ whole genome shotgun (WGS) entry which is preliminary data.</text>
</comment>
<feature type="region of interest" description="Disordered" evidence="4">
    <location>
        <begin position="279"/>
        <end position="301"/>
    </location>
</feature>
<protein>
    <recommendedName>
        <fullName evidence="5">HMG box domain-containing protein</fullName>
    </recommendedName>
</protein>
<dbReference type="PANTHER" id="PTHR45789">
    <property type="entry name" value="FI18025P1"/>
    <property type="match status" value="1"/>
</dbReference>
<evidence type="ECO:0000256" key="3">
    <source>
        <dbReference type="PROSITE-ProRule" id="PRU00267"/>
    </source>
</evidence>
<feature type="compositionally biased region" description="Polar residues" evidence="4">
    <location>
        <begin position="374"/>
        <end position="388"/>
    </location>
</feature>
<evidence type="ECO:0000256" key="1">
    <source>
        <dbReference type="ARBA" id="ARBA00023125"/>
    </source>
</evidence>
<dbReference type="SUPFAM" id="SSF47095">
    <property type="entry name" value="HMG-box"/>
    <property type="match status" value="1"/>
</dbReference>
<name>A0A1J8Q723_9AGAM</name>
<feature type="DNA-binding region" description="HMG box" evidence="3">
    <location>
        <begin position="94"/>
        <end position="163"/>
    </location>
</feature>
<dbReference type="PANTHER" id="PTHR45789:SF2">
    <property type="entry name" value="FI18025P1"/>
    <property type="match status" value="1"/>
</dbReference>
<dbReference type="GO" id="GO:0000981">
    <property type="term" value="F:DNA-binding transcription factor activity, RNA polymerase II-specific"/>
    <property type="evidence" value="ECO:0007669"/>
    <property type="project" value="TreeGrafter"/>
</dbReference>
<dbReference type="AlphaFoldDB" id="A0A1J8Q723"/>
<dbReference type="InterPro" id="IPR051356">
    <property type="entry name" value="SOX/SOX-like_TF"/>
</dbReference>
<accession>A0A1J8Q723</accession>
<dbReference type="CDD" id="cd01389">
    <property type="entry name" value="HMG-box_ROX1-like"/>
    <property type="match status" value="1"/>
</dbReference>